<keyword evidence="4" id="KW-1185">Reference proteome</keyword>
<organism evidence="3 4">
    <name type="scientific">Seleniivibrio woodruffii</name>
    <dbReference type="NCBI Taxonomy" id="1078050"/>
    <lineage>
        <taxon>Bacteria</taxon>
        <taxon>Pseudomonadati</taxon>
        <taxon>Deferribacterota</taxon>
        <taxon>Deferribacteres</taxon>
        <taxon>Deferribacterales</taxon>
        <taxon>Geovibrionaceae</taxon>
        <taxon>Seleniivibrio</taxon>
    </lineage>
</organism>
<protein>
    <submittedName>
        <fullName evidence="3">Biofilm PGA synthesis lipoprotein PgaB</fullName>
    </submittedName>
</protein>
<keyword evidence="3" id="KW-0449">Lipoprotein</keyword>
<gene>
    <name evidence="3" type="ORF">C8D98_1322</name>
</gene>
<keyword evidence="1" id="KW-0732">Signal</keyword>
<dbReference type="EMBL" id="SMGG01000004">
    <property type="protein sequence ID" value="TCK60448.1"/>
    <property type="molecule type" value="Genomic_DNA"/>
</dbReference>
<dbReference type="InterPro" id="IPR032772">
    <property type="entry name" value="PGA_deacetylase_PgaB_C"/>
</dbReference>
<feature type="signal peptide" evidence="1">
    <location>
        <begin position="1"/>
        <end position="23"/>
    </location>
</feature>
<accession>A0A4R1K824</accession>
<dbReference type="PANTHER" id="PTHR43405">
    <property type="entry name" value="GLYCOSYL HYDROLASE DIGH"/>
    <property type="match status" value="1"/>
</dbReference>
<dbReference type="Gene3D" id="3.20.20.80">
    <property type="entry name" value="Glycosidases"/>
    <property type="match status" value="1"/>
</dbReference>
<dbReference type="InterPro" id="IPR052177">
    <property type="entry name" value="Divisome_Glycosyl_Hydrolase"/>
</dbReference>
<name>A0A4R1K824_9BACT</name>
<dbReference type="PANTHER" id="PTHR43405:SF1">
    <property type="entry name" value="GLYCOSYL HYDROLASE DIGH"/>
    <property type="match status" value="1"/>
</dbReference>
<evidence type="ECO:0000313" key="3">
    <source>
        <dbReference type="EMBL" id="TCK60448.1"/>
    </source>
</evidence>
<proteinExistence type="predicted"/>
<dbReference type="Proteomes" id="UP000294614">
    <property type="component" value="Unassembled WGS sequence"/>
</dbReference>
<evidence type="ECO:0000313" key="4">
    <source>
        <dbReference type="Proteomes" id="UP000294614"/>
    </source>
</evidence>
<evidence type="ECO:0000256" key="1">
    <source>
        <dbReference type="SAM" id="SignalP"/>
    </source>
</evidence>
<sequence>MVLRFLMITALLFSAGLSFSSEAYPRLNGVQVFVLDKAYDKDLDTFFAGLKAGGYDTVFLRVFHNGSDRYHYGEANPECRSGVYFQTDEACVVRDVLGEAVSSARKHNLRIYAWMATRSLTFLKTPELMERSFTKEGTVSGYGASIFKKEVRDRLIGLFWDLAKYDIDGILFQDDFILKNAEGASPEAVRQYLAETGETASYEALLSCSGNFALTKVTGACPEAFLPWVSWKNKKLMGMFSDLRAAAEAVKPDIKFAGNVYYETPLDRVKGLSWYAQSIRSMLDGGFDYLAVMGYHDQIGEEMLKSHDESVDVLYEMAENLVAVTSDESRVVLKLQLSSFSKNRTVDDVQLGSLCRMTADYPFISRVLVPVNSLSDINNICFTK</sequence>
<dbReference type="Pfam" id="PF14883">
    <property type="entry name" value="GHL13"/>
    <property type="match status" value="1"/>
</dbReference>
<feature type="chain" id="PRO_5020509757" evidence="1">
    <location>
        <begin position="24"/>
        <end position="384"/>
    </location>
</feature>
<dbReference type="RefSeq" id="WP_132873151.1">
    <property type="nucleotide sequence ID" value="NZ_SMGG01000004.1"/>
</dbReference>
<comment type="caution">
    <text evidence="3">The sequence shown here is derived from an EMBL/GenBank/DDBJ whole genome shotgun (WGS) entry which is preliminary data.</text>
</comment>
<dbReference type="AlphaFoldDB" id="A0A4R1K824"/>
<reference evidence="3 4" key="1">
    <citation type="submission" date="2019-03" db="EMBL/GenBank/DDBJ databases">
        <title>Genomic Encyclopedia of Type Strains, Phase IV (KMG-IV): sequencing the most valuable type-strain genomes for metagenomic binning, comparative biology and taxonomic classification.</title>
        <authorList>
            <person name="Goeker M."/>
        </authorList>
    </citation>
    <scope>NUCLEOTIDE SEQUENCE [LARGE SCALE GENOMIC DNA]</scope>
    <source>
        <strain evidence="3 4">DSM 24984</strain>
    </source>
</reference>
<dbReference type="OrthoDB" id="503979at2"/>
<feature type="domain" description="Poly-beta-1,6-N-acetyl-D-glucosamine N-deacetylase PgaB C-terminal" evidence="2">
    <location>
        <begin position="39"/>
        <end position="353"/>
    </location>
</feature>
<evidence type="ECO:0000259" key="2">
    <source>
        <dbReference type="Pfam" id="PF14883"/>
    </source>
</evidence>